<organism evidence="3 4">
    <name type="scientific">Araneus ventricosus</name>
    <name type="common">Orbweaver spider</name>
    <name type="synonym">Epeira ventricosa</name>
    <dbReference type="NCBI Taxonomy" id="182803"/>
    <lineage>
        <taxon>Eukaryota</taxon>
        <taxon>Metazoa</taxon>
        <taxon>Ecdysozoa</taxon>
        <taxon>Arthropoda</taxon>
        <taxon>Chelicerata</taxon>
        <taxon>Arachnida</taxon>
        <taxon>Araneae</taxon>
        <taxon>Araneomorphae</taxon>
        <taxon>Entelegynae</taxon>
        <taxon>Araneoidea</taxon>
        <taxon>Araneidae</taxon>
        <taxon>Araneus</taxon>
    </lineage>
</organism>
<feature type="signal peptide" evidence="1">
    <location>
        <begin position="1"/>
        <end position="21"/>
    </location>
</feature>
<evidence type="ECO:0000259" key="2">
    <source>
        <dbReference type="SMART" id="SM00198"/>
    </source>
</evidence>
<evidence type="ECO:0000256" key="1">
    <source>
        <dbReference type="SAM" id="SignalP"/>
    </source>
</evidence>
<dbReference type="InterPro" id="IPR001283">
    <property type="entry name" value="CRISP-related"/>
</dbReference>
<dbReference type="SMART" id="SM00198">
    <property type="entry name" value="SCP"/>
    <property type="match status" value="1"/>
</dbReference>
<proteinExistence type="predicted"/>
<dbReference type="Gene3D" id="3.40.33.10">
    <property type="entry name" value="CAP"/>
    <property type="match status" value="1"/>
</dbReference>
<dbReference type="InterPro" id="IPR035940">
    <property type="entry name" value="CAP_sf"/>
</dbReference>
<dbReference type="InterPro" id="IPR002413">
    <property type="entry name" value="V5_allergen-like"/>
</dbReference>
<sequence>MEKYCTIAIFVWLGLPLFARGLLILESDASLNDDSNEGISAVFENRDDYSDYSSDNPISADGHDSIKSGSLNIDGESNDKIILPGFENSNDYRDYPLENLIDGGGHEMMESDPVMEEIPKDIELVYQMNKRRHVPDRGFTEETRKLMLDLHNVYRGNVTPPAADMNFLEWDDSLEHLAQLWADNCVFAHGRPPGTNYNFEGKVYPYGQNLYIGTDPSGYKSLWMWYEEYMHYELRNQTCKPDEQCGHYVQMAWAESKRLGCGIKLCGMRYLIVCHYYPGAIKGAQMFQVGRPCSLCNEEDGALCKDKLCVSHELCKRRPKTCGKFLLIYKYRQFF</sequence>
<dbReference type="EMBL" id="BGPR01022034">
    <property type="protein sequence ID" value="GBN87897.1"/>
    <property type="molecule type" value="Genomic_DNA"/>
</dbReference>
<dbReference type="Pfam" id="PF00188">
    <property type="entry name" value="CAP"/>
    <property type="match status" value="1"/>
</dbReference>
<accession>A0A4Y2SIF1</accession>
<gene>
    <name evidence="3" type="primary">Pi16_1</name>
    <name evidence="3" type="ORF">AVEN_48436_1</name>
</gene>
<feature type="domain" description="SCP" evidence="2">
    <location>
        <begin position="142"/>
        <end position="279"/>
    </location>
</feature>
<comment type="caution">
    <text evidence="3">The sequence shown here is derived from an EMBL/GenBank/DDBJ whole genome shotgun (WGS) entry which is preliminary data.</text>
</comment>
<evidence type="ECO:0000313" key="4">
    <source>
        <dbReference type="Proteomes" id="UP000499080"/>
    </source>
</evidence>
<dbReference type="Proteomes" id="UP000499080">
    <property type="component" value="Unassembled WGS sequence"/>
</dbReference>
<dbReference type="PANTHER" id="PTHR10334">
    <property type="entry name" value="CYSTEINE-RICH SECRETORY PROTEIN-RELATED"/>
    <property type="match status" value="1"/>
</dbReference>
<evidence type="ECO:0000313" key="3">
    <source>
        <dbReference type="EMBL" id="GBN87897.1"/>
    </source>
</evidence>
<keyword evidence="1" id="KW-0732">Signal</keyword>
<protein>
    <submittedName>
        <fullName evidence="3">Peptidase inhibitor 16</fullName>
    </submittedName>
</protein>
<dbReference type="OrthoDB" id="6427256at2759"/>
<reference evidence="3 4" key="1">
    <citation type="journal article" date="2019" name="Sci. Rep.">
        <title>Orb-weaving spider Araneus ventricosus genome elucidates the spidroin gene catalogue.</title>
        <authorList>
            <person name="Kono N."/>
            <person name="Nakamura H."/>
            <person name="Ohtoshi R."/>
            <person name="Moran D.A.P."/>
            <person name="Shinohara A."/>
            <person name="Yoshida Y."/>
            <person name="Fujiwara M."/>
            <person name="Mori M."/>
            <person name="Tomita M."/>
            <person name="Arakawa K."/>
        </authorList>
    </citation>
    <scope>NUCLEOTIDE SEQUENCE [LARGE SCALE GENOMIC DNA]</scope>
</reference>
<feature type="chain" id="PRO_5021379159" evidence="1">
    <location>
        <begin position="22"/>
        <end position="335"/>
    </location>
</feature>
<dbReference type="AlphaFoldDB" id="A0A4Y2SIF1"/>
<keyword evidence="4" id="KW-1185">Reference proteome</keyword>
<name>A0A4Y2SIF1_ARAVE</name>
<dbReference type="PRINTS" id="PR00838">
    <property type="entry name" value="V5ALLERGEN"/>
</dbReference>
<dbReference type="SUPFAM" id="SSF55797">
    <property type="entry name" value="PR-1-like"/>
    <property type="match status" value="1"/>
</dbReference>
<dbReference type="GO" id="GO:0005576">
    <property type="term" value="C:extracellular region"/>
    <property type="evidence" value="ECO:0007669"/>
    <property type="project" value="InterPro"/>
</dbReference>
<dbReference type="InterPro" id="IPR014044">
    <property type="entry name" value="CAP_dom"/>
</dbReference>
<dbReference type="PROSITE" id="PS01009">
    <property type="entry name" value="CRISP_1"/>
    <property type="match status" value="1"/>
</dbReference>
<dbReference type="PRINTS" id="PR00837">
    <property type="entry name" value="V5TPXLIKE"/>
</dbReference>
<dbReference type="InterPro" id="IPR018244">
    <property type="entry name" value="Allrgn_V5/Tpx1_CS"/>
</dbReference>